<keyword evidence="5 12" id="KW-0812">Transmembrane</keyword>
<evidence type="ECO:0000313" key="15">
    <source>
        <dbReference type="Proteomes" id="UP001193389"/>
    </source>
</evidence>
<dbReference type="Pfam" id="PF13715">
    <property type="entry name" value="CarbopepD_reg_2"/>
    <property type="match status" value="1"/>
</dbReference>
<dbReference type="InterPro" id="IPR036942">
    <property type="entry name" value="Beta-barrel_TonB_sf"/>
</dbReference>
<evidence type="ECO:0000256" key="4">
    <source>
        <dbReference type="ARBA" id="ARBA00022496"/>
    </source>
</evidence>
<dbReference type="InterPro" id="IPR037066">
    <property type="entry name" value="Plug_dom_sf"/>
</dbReference>
<dbReference type="AlphaFoldDB" id="A0A5K7S4L8"/>
<dbReference type="KEGG" id="anf:AQPE_0632"/>
<dbReference type="Pfam" id="PF07715">
    <property type="entry name" value="Plug"/>
    <property type="match status" value="1"/>
</dbReference>
<feature type="domain" description="TonB-dependent receptor plug" evidence="13">
    <location>
        <begin position="147"/>
        <end position="252"/>
    </location>
</feature>
<keyword evidence="6" id="KW-0732">Signal</keyword>
<evidence type="ECO:0000256" key="2">
    <source>
        <dbReference type="ARBA" id="ARBA00022448"/>
    </source>
</evidence>
<dbReference type="Proteomes" id="UP001193389">
    <property type="component" value="Chromosome"/>
</dbReference>
<accession>A0A5K7S4L8</accession>
<dbReference type="SUPFAM" id="SSF56935">
    <property type="entry name" value="Porins"/>
    <property type="match status" value="1"/>
</dbReference>
<evidence type="ECO:0000256" key="12">
    <source>
        <dbReference type="SAM" id="Phobius"/>
    </source>
</evidence>
<evidence type="ECO:0000256" key="5">
    <source>
        <dbReference type="ARBA" id="ARBA00022692"/>
    </source>
</evidence>
<keyword evidence="10 12" id="KW-0472">Membrane</keyword>
<feature type="transmembrane region" description="Helical" evidence="12">
    <location>
        <begin position="12"/>
        <end position="33"/>
    </location>
</feature>
<keyword evidence="7" id="KW-0408">Iron</keyword>
<proteinExistence type="predicted"/>
<organism evidence="14 15">
    <name type="scientific">Aquipluma nitroreducens</name>
    <dbReference type="NCBI Taxonomy" id="2010828"/>
    <lineage>
        <taxon>Bacteria</taxon>
        <taxon>Pseudomonadati</taxon>
        <taxon>Bacteroidota</taxon>
        <taxon>Bacteroidia</taxon>
        <taxon>Marinilabiliales</taxon>
        <taxon>Prolixibacteraceae</taxon>
        <taxon>Aquipluma</taxon>
    </lineage>
</organism>
<dbReference type="SUPFAM" id="SSF49464">
    <property type="entry name" value="Carboxypeptidase regulatory domain-like"/>
    <property type="match status" value="1"/>
</dbReference>
<evidence type="ECO:0000256" key="10">
    <source>
        <dbReference type="ARBA" id="ARBA00023136"/>
    </source>
</evidence>
<evidence type="ECO:0000256" key="8">
    <source>
        <dbReference type="ARBA" id="ARBA00023065"/>
    </source>
</evidence>
<dbReference type="EMBL" id="AP018694">
    <property type="protein sequence ID" value="BBE16493.1"/>
    <property type="molecule type" value="Genomic_DNA"/>
</dbReference>
<dbReference type="InterPro" id="IPR012910">
    <property type="entry name" value="Plug_dom"/>
</dbReference>
<dbReference type="GO" id="GO:0009279">
    <property type="term" value="C:cell outer membrane"/>
    <property type="evidence" value="ECO:0007669"/>
    <property type="project" value="UniProtKB-SubCell"/>
</dbReference>
<dbReference type="InterPro" id="IPR008969">
    <property type="entry name" value="CarboxyPept-like_regulatory"/>
</dbReference>
<name>A0A5K7S4L8_9BACT</name>
<evidence type="ECO:0000256" key="3">
    <source>
        <dbReference type="ARBA" id="ARBA00022452"/>
    </source>
</evidence>
<keyword evidence="8" id="KW-0406">Ion transport</keyword>
<reference evidence="14" key="1">
    <citation type="journal article" date="2020" name="Int. J. Syst. Evol. Microbiol.">
        <title>Aquipluma nitroreducens gen. nov. sp. nov., a novel facultatively anaerobic bacterium isolated from a freshwater lake.</title>
        <authorList>
            <person name="Watanabe M."/>
            <person name="Kojima H."/>
            <person name="Fukui M."/>
        </authorList>
    </citation>
    <scope>NUCLEOTIDE SEQUENCE</scope>
    <source>
        <strain evidence="14">MeG22</strain>
    </source>
</reference>
<sequence>MKTKDRSIQKNRIIKITILAFVFLILNTGFIFAREKKVKEKKAAPKFGILTGFVVDDEFNEPLEKAVITIPGTLISVLTDQQGKYTLKMKGGDYFMEVNYPGYFRKQYNMSVSDGITTPMFIIKLQANAVGRTLQHKITSFENKHQFPQSLENFTTWQTTEQTGHQEFNEIFRTIPSVNLLSNGSGFNDSGIGFRGNDDTHTSYTFNGILLNNPETGRVNSSMLSGMTDWAGQIQVVSGQATNLQSQTNSGGLVNVLSIAPHEKAGADIFVVYGNEGFLKTSATVHSGLSKKGLASSFQISRTAGNGLAQNTAFEQYGLSLNIQKEFNQSHTLVLNLNGIIQQHDRNFPDSIGAYNRYGTKHNPDWGYLNNKPLSVSTNYGRSPMVSLTHDWHPRVKTHIITQVYAQFDRSALLSLGGQLLNQSINTLARDTLGHIAFDQVLEWNKGQNVGGMGVFRLPDASGKFINSETSGISVLSNISSETRLGLRTIVTRNINKQTDFSSSINLEDYRANHFGAINNLIGADGFTSYSDVNRAEGFPVENLFQSKFLTKYNSPDKTGYFYLSGIQTGGVSVRLNHQASRLNWYIAGSASMQNIVRTDYFNYLNTDPKRKTESTLLPGGHAQTGFNFKPWKYHSIHLNLTYGSYQPLFTTLFPTGNNWKNDGAKNEQVFDAEFGYTIFSRRLKVEALAYRSQISSRSMVRYANLTGNDAFGVVNNIAEVHQGVELKSSYKLTKNFQINLNGSLGDWKYAKDAQATIYNATKEITAENELWLNGLRVANTPQLSLFAEAEYRWMHNFYVRLNYYRAEQIYTPFGLYDFKELAARSDYKQAQIPKYDLIGFSGNYLLQLKKSLILNLIFGGQNLLDTEYIEQSSTNIPEGSSGYTSNQVYYGMGRTWFAGIKVQF</sequence>
<keyword evidence="9" id="KW-0798">TonB box</keyword>
<keyword evidence="12" id="KW-1133">Transmembrane helix</keyword>
<dbReference type="PROSITE" id="PS01156">
    <property type="entry name" value="TONB_DEPENDENT_REC_2"/>
    <property type="match status" value="1"/>
</dbReference>
<dbReference type="InterPro" id="IPR039426">
    <property type="entry name" value="TonB-dep_rcpt-like"/>
</dbReference>
<dbReference type="Gene3D" id="2.40.170.20">
    <property type="entry name" value="TonB-dependent receptor, beta-barrel domain"/>
    <property type="match status" value="1"/>
</dbReference>
<evidence type="ECO:0000256" key="9">
    <source>
        <dbReference type="ARBA" id="ARBA00023077"/>
    </source>
</evidence>
<evidence type="ECO:0000256" key="11">
    <source>
        <dbReference type="ARBA" id="ARBA00023237"/>
    </source>
</evidence>
<keyword evidence="3" id="KW-1134">Transmembrane beta strand</keyword>
<dbReference type="PANTHER" id="PTHR32552">
    <property type="entry name" value="FERRICHROME IRON RECEPTOR-RELATED"/>
    <property type="match status" value="1"/>
</dbReference>
<dbReference type="InterPro" id="IPR010917">
    <property type="entry name" value="TonB_rcpt_CS"/>
</dbReference>
<dbReference type="RefSeq" id="WP_318349563.1">
    <property type="nucleotide sequence ID" value="NZ_AP018694.1"/>
</dbReference>
<gene>
    <name evidence="14" type="ORF">AQPE_0632</name>
</gene>
<protein>
    <recommendedName>
        <fullName evidence="13">TonB-dependent receptor plug domain-containing protein</fullName>
    </recommendedName>
</protein>
<dbReference type="GO" id="GO:0006826">
    <property type="term" value="P:iron ion transport"/>
    <property type="evidence" value="ECO:0007669"/>
    <property type="project" value="UniProtKB-KW"/>
</dbReference>
<dbReference type="Gene3D" id="2.170.130.10">
    <property type="entry name" value="TonB-dependent receptor, plug domain"/>
    <property type="match status" value="1"/>
</dbReference>
<evidence type="ECO:0000256" key="6">
    <source>
        <dbReference type="ARBA" id="ARBA00022729"/>
    </source>
</evidence>
<evidence type="ECO:0000259" key="13">
    <source>
        <dbReference type="Pfam" id="PF07715"/>
    </source>
</evidence>
<keyword evidence="2" id="KW-0813">Transport</keyword>
<dbReference type="PANTHER" id="PTHR32552:SF81">
    <property type="entry name" value="TONB-DEPENDENT OUTER MEMBRANE RECEPTOR"/>
    <property type="match status" value="1"/>
</dbReference>
<keyword evidence="4" id="KW-0410">Iron transport</keyword>
<evidence type="ECO:0000256" key="7">
    <source>
        <dbReference type="ARBA" id="ARBA00023004"/>
    </source>
</evidence>
<comment type="subcellular location">
    <subcellularLocation>
        <location evidence="1">Cell outer membrane</location>
        <topology evidence="1">Multi-pass membrane protein</topology>
    </subcellularLocation>
</comment>
<keyword evidence="11" id="KW-0998">Cell outer membrane</keyword>
<dbReference type="Gene3D" id="2.60.40.1120">
    <property type="entry name" value="Carboxypeptidase-like, regulatory domain"/>
    <property type="match status" value="1"/>
</dbReference>
<evidence type="ECO:0000256" key="1">
    <source>
        <dbReference type="ARBA" id="ARBA00004571"/>
    </source>
</evidence>
<keyword evidence="15" id="KW-1185">Reference proteome</keyword>
<evidence type="ECO:0000313" key="14">
    <source>
        <dbReference type="EMBL" id="BBE16493.1"/>
    </source>
</evidence>